<sequence>MMDVYMILALAATYGVFLLFLHWCGRVVEEGGRDR</sequence>
<keyword evidence="1" id="KW-0812">Transmembrane</keyword>
<evidence type="ECO:0000313" key="2">
    <source>
        <dbReference type="EMBL" id="MBB3129605.1"/>
    </source>
</evidence>
<dbReference type="AlphaFoldDB" id="A0A839TS58"/>
<evidence type="ECO:0000313" key="3">
    <source>
        <dbReference type="Proteomes" id="UP000517523"/>
    </source>
</evidence>
<reference evidence="2 3" key="1">
    <citation type="submission" date="2020-08" db="EMBL/GenBank/DDBJ databases">
        <title>Genomic Encyclopedia of Type Strains, Phase III (KMG-III): the genomes of soil and plant-associated and newly described type strains.</title>
        <authorList>
            <person name="Whitman W."/>
        </authorList>
    </citation>
    <scope>NUCLEOTIDE SEQUENCE [LARGE SCALE GENOMIC DNA]</scope>
    <source>
        <strain evidence="2 3">CECT 5831</strain>
    </source>
</reference>
<evidence type="ECO:0000256" key="1">
    <source>
        <dbReference type="SAM" id="Phobius"/>
    </source>
</evidence>
<protein>
    <submittedName>
        <fullName evidence="2">Uncharacterized protein</fullName>
    </submittedName>
</protein>
<feature type="transmembrane region" description="Helical" evidence="1">
    <location>
        <begin position="6"/>
        <end position="25"/>
    </location>
</feature>
<accession>A0A839TS58</accession>
<keyword evidence="1" id="KW-1133">Transmembrane helix</keyword>
<dbReference type="Proteomes" id="UP000517523">
    <property type="component" value="Unassembled WGS sequence"/>
</dbReference>
<keyword evidence="1" id="KW-0472">Membrane</keyword>
<organism evidence="2 3">
    <name type="scientific">Paenibacillus rhizosphaerae</name>
    <dbReference type="NCBI Taxonomy" id="297318"/>
    <lineage>
        <taxon>Bacteria</taxon>
        <taxon>Bacillati</taxon>
        <taxon>Bacillota</taxon>
        <taxon>Bacilli</taxon>
        <taxon>Bacillales</taxon>
        <taxon>Paenibacillaceae</taxon>
        <taxon>Paenibacillus</taxon>
    </lineage>
</organism>
<dbReference type="EMBL" id="JACHXJ010000003">
    <property type="protein sequence ID" value="MBB3129605.1"/>
    <property type="molecule type" value="Genomic_DNA"/>
</dbReference>
<proteinExistence type="predicted"/>
<name>A0A839TS58_9BACL</name>
<comment type="caution">
    <text evidence="2">The sequence shown here is derived from an EMBL/GenBank/DDBJ whole genome shotgun (WGS) entry which is preliminary data.</text>
</comment>
<gene>
    <name evidence="2" type="ORF">FHS19_004280</name>
</gene>